<name>A0A183SR45_SCHSO</name>
<evidence type="ECO:0000313" key="2">
    <source>
        <dbReference type="Proteomes" id="UP000275846"/>
    </source>
</evidence>
<dbReference type="WBParaSite" id="SSLN_0000690501-mRNA-1">
    <property type="protein sequence ID" value="SSLN_0000690501-mRNA-1"/>
    <property type="gene ID" value="SSLN_0000690501"/>
</dbReference>
<evidence type="ECO:0000313" key="1">
    <source>
        <dbReference type="EMBL" id="VDL93078.1"/>
    </source>
</evidence>
<organism evidence="3">
    <name type="scientific">Schistocephalus solidus</name>
    <name type="common">Tapeworm</name>
    <dbReference type="NCBI Taxonomy" id="70667"/>
    <lineage>
        <taxon>Eukaryota</taxon>
        <taxon>Metazoa</taxon>
        <taxon>Spiralia</taxon>
        <taxon>Lophotrochozoa</taxon>
        <taxon>Platyhelminthes</taxon>
        <taxon>Cestoda</taxon>
        <taxon>Eucestoda</taxon>
        <taxon>Diphyllobothriidea</taxon>
        <taxon>Diphyllobothriidae</taxon>
        <taxon>Schistocephalus</taxon>
    </lineage>
</organism>
<evidence type="ECO:0000313" key="3">
    <source>
        <dbReference type="WBParaSite" id="SSLN_0000690501-mRNA-1"/>
    </source>
</evidence>
<reference evidence="1 2" key="2">
    <citation type="submission" date="2018-11" db="EMBL/GenBank/DDBJ databases">
        <authorList>
            <consortium name="Pathogen Informatics"/>
        </authorList>
    </citation>
    <scope>NUCLEOTIDE SEQUENCE [LARGE SCALE GENOMIC DNA]</scope>
    <source>
        <strain evidence="1 2">NST_G2</strain>
    </source>
</reference>
<protein>
    <submittedName>
        <fullName evidence="3">Integrase</fullName>
    </submittedName>
</protein>
<keyword evidence="2" id="KW-1185">Reference proteome</keyword>
<dbReference type="AlphaFoldDB" id="A0A183SR45"/>
<dbReference type="EMBL" id="UYSU01033809">
    <property type="protein sequence ID" value="VDL93078.1"/>
    <property type="molecule type" value="Genomic_DNA"/>
</dbReference>
<gene>
    <name evidence="1" type="ORF">SSLN_LOCUS6693</name>
</gene>
<proteinExistence type="predicted"/>
<sequence length="73" mass="8383">MRSIRHRYPNGGIEEMGQLKIWLNTVGQDKEVVLGPSVLGLHDWQREWIELSRSAATDRHARRDTICDIIEAG</sequence>
<accession>A0A183SR45</accession>
<dbReference type="Proteomes" id="UP000275846">
    <property type="component" value="Unassembled WGS sequence"/>
</dbReference>
<reference evidence="3" key="1">
    <citation type="submission" date="2016-06" db="UniProtKB">
        <authorList>
            <consortium name="WormBaseParasite"/>
        </authorList>
    </citation>
    <scope>IDENTIFICATION</scope>
</reference>